<dbReference type="Gene3D" id="1.10.443.20">
    <property type="entry name" value="Centromere DNA-binding protein complex CBF3 subunit, domain 2"/>
    <property type="match status" value="1"/>
</dbReference>
<comment type="caution">
    <text evidence="2">The sequence shown here is derived from an EMBL/GenBank/DDBJ whole genome shotgun (WGS) entry which is preliminary data.</text>
</comment>
<evidence type="ECO:0000313" key="3">
    <source>
        <dbReference type="Proteomes" id="UP001303889"/>
    </source>
</evidence>
<evidence type="ECO:0000313" key="2">
    <source>
        <dbReference type="EMBL" id="KAK3896724.1"/>
    </source>
</evidence>
<accession>A0AAN6MAB3</accession>
<protein>
    <recommendedName>
        <fullName evidence="1">Ndc10 domain-containing protein</fullName>
    </recommendedName>
</protein>
<dbReference type="Pfam" id="PF16787">
    <property type="entry name" value="NDC10_II"/>
    <property type="match status" value="1"/>
</dbReference>
<evidence type="ECO:0000259" key="1">
    <source>
        <dbReference type="Pfam" id="PF16787"/>
    </source>
</evidence>
<feature type="domain" description="Ndc10" evidence="1">
    <location>
        <begin position="1"/>
        <end position="111"/>
    </location>
</feature>
<feature type="non-terminal residue" evidence="2">
    <location>
        <position position="1"/>
    </location>
</feature>
<organism evidence="2 3">
    <name type="scientific">Staphylotrichum tortipilum</name>
    <dbReference type="NCBI Taxonomy" id="2831512"/>
    <lineage>
        <taxon>Eukaryota</taxon>
        <taxon>Fungi</taxon>
        <taxon>Dikarya</taxon>
        <taxon>Ascomycota</taxon>
        <taxon>Pezizomycotina</taxon>
        <taxon>Sordariomycetes</taxon>
        <taxon>Sordariomycetidae</taxon>
        <taxon>Sordariales</taxon>
        <taxon>Chaetomiaceae</taxon>
        <taxon>Staphylotrichum</taxon>
    </lineage>
</organism>
<reference evidence="2" key="2">
    <citation type="submission" date="2023-05" db="EMBL/GenBank/DDBJ databases">
        <authorList>
            <consortium name="Lawrence Berkeley National Laboratory"/>
            <person name="Steindorff A."/>
            <person name="Hensen N."/>
            <person name="Bonometti L."/>
            <person name="Westerberg I."/>
            <person name="Brannstrom I.O."/>
            <person name="Guillou S."/>
            <person name="Cros-Aarteil S."/>
            <person name="Calhoun S."/>
            <person name="Haridas S."/>
            <person name="Kuo A."/>
            <person name="Mondo S."/>
            <person name="Pangilinan J."/>
            <person name="Riley R."/>
            <person name="Labutti K."/>
            <person name="Andreopoulos B."/>
            <person name="Lipzen A."/>
            <person name="Chen C."/>
            <person name="Yanf M."/>
            <person name="Daum C."/>
            <person name="Ng V."/>
            <person name="Clum A."/>
            <person name="Ohm R."/>
            <person name="Martin F."/>
            <person name="Silar P."/>
            <person name="Natvig D."/>
            <person name="Lalanne C."/>
            <person name="Gautier V."/>
            <person name="Ament-Velasquez S.L."/>
            <person name="Kruys A."/>
            <person name="Hutchinson M.I."/>
            <person name="Powell A.J."/>
            <person name="Barry K."/>
            <person name="Miller A.N."/>
            <person name="Grigoriev I.V."/>
            <person name="Debuchy R."/>
            <person name="Gladieux P."/>
            <person name="Thoren M.H."/>
            <person name="Johannesson H."/>
        </authorList>
    </citation>
    <scope>NUCLEOTIDE SEQUENCE</scope>
    <source>
        <strain evidence="2">CBS 103.79</strain>
    </source>
</reference>
<dbReference type="InterPro" id="IPR031872">
    <property type="entry name" value="NDC10_II"/>
</dbReference>
<dbReference type="Proteomes" id="UP001303889">
    <property type="component" value="Unassembled WGS sequence"/>
</dbReference>
<dbReference type="AlphaFoldDB" id="A0AAN6MAB3"/>
<proteinExistence type="predicted"/>
<keyword evidence="3" id="KW-1185">Reference proteome</keyword>
<dbReference type="EMBL" id="MU856430">
    <property type="protein sequence ID" value="KAK3896724.1"/>
    <property type="molecule type" value="Genomic_DNA"/>
</dbReference>
<gene>
    <name evidence="2" type="ORF">C8A05DRAFT_20357</name>
</gene>
<sequence>QIRRAGRWNPDQMVGCYLDAFPRKFMRSIAGHPAQMGCFNLLQVVPPPPALLSMIWPELDQWVDSAQKPKDLAGTGTVHLLVYLREVVLQDSAFLIDRYPGSSVWSHTVYRVKSGPSCPHNRLISPPILGDDLLWRGRHYI</sequence>
<dbReference type="GO" id="GO:0003677">
    <property type="term" value="F:DNA binding"/>
    <property type="evidence" value="ECO:0007669"/>
    <property type="project" value="InterPro"/>
</dbReference>
<reference evidence="2" key="1">
    <citation type="journal article" date="2023" name="Mol. Phylogenet. Evol.">
        <title>Genome-scale phylogeny and comparative genomics of the fungal order Sordariales.</title>
        <authorList>
            <person name="Hensen N."/>
            <person name="Bonometti L."/>
            <person name="Westerberg I."/>
            <person name="Brannstrom I.O."/>
            <person name="Guillou S."/>
            <person name="Cros-Aarteil S."/>
            <person name="Calhoun S."/>
            <person name="Haridas S."/>
            <person name="Kuo A."/>
            <person name="Mondo S."/>
            <person name="Pangilinan J."/>
            <person name="Riley R."/>
            <person name="LaButti K."/>
            <person name="Andreopoulos B."/>
            <person name="Lipzen A."/>
            <person name="Chen C."/>
            <person name="Yan M."/>
            <person name="Daum C."/>
            <person name="Ng V."/>
            <person name="Clum A."/>
            <person name="Steindorff A."/>
            <person name="Ohm R.A."/>
            <person name="Martin F."/>
            <person name="Silar P."/>
            <person name="Natvig D.O."/>
            <person name="Lalanne C."/>
            <person name="Gautier V."/>
            <person name="Ament-Velasquez S.L."/>
            <person name="Kruys A."/>
            <person name="Hutchinson M.I."/>
            <person name="Powell A.J."/>
            <person name="Barry K."/>
            <person name="Miller A.N."/>
            <person name="Grigoriev I.V."/>
            <person name="Debuchy R."/>
            <person name="Gladieux P."/>
            <person name="Hiltunen Thoren M."/>
            <person name="Johannesson H."/>
        </authorList>
    </citation>
    <scope>NUCLEOTIDE SEQUENCE</scope>
    <source>
        <strain evidence="2">CBS 103.79</strain>
    </source>
</reference>
<dbReference type="InterPro" id="IPR038279">
    <property type="entry name" value="Ndc10_dom2_sf"/>
</dbReference>
<name>A0AAN6MAB3_9PEZI</name>